<evidence type="ECO:0000256" key="14">
    <source>
        <dbReference type="PIRSR" id="PIRSR000948-2"/>
    </source>
</evidence>
<dbReference type="InterPro" id="IPR011160">
    <property type="entry name" value="Sphingomy_PDE"/>
</dbReference>
<evidence type="ECO:0000256" key="13">
    <source>
        <dbReference type="PIRSR" id="PIRSR000948-1"/>
    </source>
</evidence>
<evidence type="ECO:0000256" key="11">
    <source>
        <dbReference type="ARBA" id="ARBA00047268"/>
    </source>
</evidence>
<feature type="binding site" evidence="13">
    <location>
        <position position="311"/>
    </location>
    <ligand>
        <name>Zn(2+)</name>
        <dbReference type="ChEBI" id="CHEBI:29105"/>
        <label>1</label>
    </ligand>
</feature>
<name>A0AAN8NKU6_POLSC</name>
<feature type="binding site" evidence="13">
    <location>
        <position position="498"/>
    </location>
    <ligand>
        <name>Zn(2+)</name>
        <dbReference type="ChEBI" id="CHEBI:29105"/>
        <label>2</label>
    </ligand>
</feature>
<evidence type="ECO:0000256" key="15">
    <source>
        <dbReference type="SAM" id="MobiDB-lite"/>
    </source>
</evidence>
<evidence type="ECO:0000313" key="18">
    <source>
        <dbReference type="Proteomes" id="UP001372834"/>
    </source>
</evidence>
<keyword evidence="6 12" id="KW-0378">Hydrolase</keyword>
<feature type="binding site" evidence="13">
    <location>
        <position position="241"/>
    </location>
    <ligand>
        <name>Zn(2+)</name>
        <dbReference type="ChEBI" id="CHEBI:29105"/>
        <label>1</label>
    </ligand>
</feature>
<feature type="binding site" evidence="13">
    <location>
        <position position="351"/>
    </location>
    <ligand>
        <name>Zn(2+)</name>
        <dbReference type="ChEBI" id="CHEBI:29105"/>
        <label>2</label>
    </ligand>
</feature>
<feature type="disulfide bond" evidence="14">
    <location>
        <begin position="128"/>
        <end position="191"/>
    </location>
</feature>
<feature type="disulfide bond" evidence="14">
    <location>
        <begin position="155"/>
        <end position="166"/>
    </location>
</feature>
<feature type="region of interest" description="Disordered" evidence="15">
    <location>
        <begin position="42"/>
        <end position="72"/>
    </location>
</feature>
<dbReference type="SUPFAM" id="SSF56300">
    <property type="entry name" value="Metallo-dependent phosphatases"/>
    <property type="match status" value="1"/>
</dbReference>
<dbReference type="GO" id="GO:0046513">
    <property type="term" value="P:ceramide biosynthetic process"/>
    <property type="evidence" value="ECO:0007669"/>
    <property type="project" value="TreeGrafter"/>
</dbReference>
<dbReference type="GO" id="GO:0016020">
    <property type="term" value="C:membrane"/>
    <property type="evidence" value="ECO:0007669"/>
    <property type="project" value="GOC"/>
</dbReference>
<keyword evidence="4 13" id="KW-0479">Metal-binding</keyword>
<evidence type="ECO:0000256" key="12">
    <source>
        <dbReference type="PIRNR" id="PIRNR000948"/>
    </source>
</evidence>
<reference evidence="17 18" key="1">
    <citation type="submission" date="2023-10" db="EMBL/GenBank/DDBJ databases">
        <title>Genomes of two closely related lineages of the louse Polyplax serrata with different host specificities.</title>
        <authorList>
            <person name="Martinu J."/>
            <person name="Tarabai H."/>
            <person name="Stefka J."/>
            <person name="Hypsa V."/>
        </authorList>
    </citation>
    <scope>NUCLEOTIDE SEQUENCE [LARGE SCALE GENOMIC DNA]</scope>
    <source>
        <strain evidence="17">HR10_N</strain>
    </source>
</reference>
<comment type="function">
    <text evidence="12">Converts sphingomyelin to ceramide.</text>
</comment>
<comment type="subcellular location">
    <subcellularLocation>
        <location evidence="1">Secreted</location>
    </subcellularLocation>
</comment>
<dbReference type="InterPro" id="IPR004843">
    <property type="entry name" value="Calcineurin-like_PHP"/>
</dbReference>
<dbReference type="SUPFAM" id="SSF47862">
    <property type="entry name" value="Saposin"/>
    <property type="match status" value="1"/>
</dbReference>
<comment type="catalytic activity">
    <reaction evidence="11">
        <text>a sphingomyelin + H2O = phosphocholine + an N-acylsphing-4-enine + H(+)</text>
        <dbReference type="Rhea" id="RHEA:19253"/>
        <dbReference type="ChEBI" id="CHEBI:15377"/>
        <dbReference type="ChEBI" id="CHEBI:15378"/>
        <dbReference type="ChEBI" id="CHEBI:17636"/>
        <dbReference type="ChEBI" id="CHEBI:52639"/>
        <dbReference type="ChEBI" id="CHEBI:295975"/>
        <dbReference type="EC" id="3.1.4.12"/>
    </reaction>
    <physiologicalReaction direction="left-to-right" evidence="11">
        <dbReference type="Rhea" id="RHEA:19254"/>
    </physiologicalReaction>
</comment>
<accession>A0AAN8NKU6</accession>
<feature type="binding site" evidence="13">
    <location>
        <position position="239"/>
    </location>
    <ligand>
        <name>Zn(2+)</name>
        <dbReference type="ChEBI" id="CHEBI:29105"/>
        <label>1</label>
    </ligand>
</feature>
<dbReference type="PROSITE" id="PS50015">
    <property type="entry name" value="SAP_B"/>
    <property type="match status" value="1"/>
</dbReference>
<dbReference type="InterPro" id="IPR029052">
    <property type="entry name" value="Metallo-depent_PP-like"/>
</dbReference>
<gene>
    <name evidence="17" type="ORF">RUM43_012524</name>
</gene>
<dbReference type="GO" id="GO:0016798">
    <property type="term" value="F:hydrolase activity, acting on glycosyl bonds"/>
    <property type="evidence" value="ECO:0007669"/>
    <property type="project" value="UniProtKB-KW"/>
</dbReference>
<evidence type="ECO:0000256" key="2">
    <source>
        <dbReference type="ARBA" id="ARBA00008234"/>
    </source>
</evidence>
<proteinExistence type="inferred from homology"/>
<dbReference type="InterPro" id="IPR041805">
    <property type="entry name" value="ASMase/PPN1_MPP"/>
</dbReference>
<dbReference type="PANTHER" id="PTHR10340:SF34">
    <property type="entry name" value="SPHINGOMYELIN PHOSPHODIESTERASE"/>
    <property type="match status" value="1"/>
</dbReference>
<dbReference type="GO" id="GO:0005615">
    <property type="term" value="C:extracellular space"/>
    <property type="evidence" value="ECO:0007669"/>
    <property type="project" value="TreeGrafter"/>
</dbReference>
<dbReference type="InterPro" id="IPR008139">
    <property type="entry name" value="SaposinB_dom"/>
</dbReference>
<feature type="binding site" evidence="13">
    <location>
        <position position="532"/>
    </location>
    <ligand>
        <name>Zn(2+)</name>
        <dbReference type="ChEBI" id="CHEBI:29105"/>
        <label>2</label>
    </ligand>
</feature>
<dbReference type="PANTHER" id="PTHR10340">
    <property type="entry name" value="SPHINGOMYELIN PHOSPHODIESTERASE"/>
    <property type="match status" value="1"/>
</dbReference>
<keyword evidence="5" id="KW-0732">Signal</keyword>
<feature type="disulfide bond" evidence="14">
    <location>
        <begin position="254"/>
        <end position="259"/>
    </location>
</feature>
<organism evidence="17 18">
    <name type="scientific">Polyplax serrata</name>
    <name type="common">Common mouse louse</name>
    <dbReference type="NCBI Taxonomy" id="468196"/>
    <lineage>
        <taxon>Eukaryota</taxon>
        <taxon>Metazoa</taxon>
        <taxon>Ecdysozoa</taxon>
        <taxon>Arthropoda</taxon>
        <taxon>Hexapoda</taxon>
        <taxon>Insecta</taxon>
        <taxon>Pterygota</taxon>
        <taxon>Neoptera</taxon>
        <taxon>Paraneoptera</taxon>
        <taxon>Psocodea</taxon>
        <taxon>Troctomorpha</taxon>
        <taxon>Phthiraptera</taxon>
        <taxon>Anoplura</taxon>
        <taxon>Polyplacidae</taxon>
        <taxon>Polyplax</taxon>
    </lineage>
</organism>
<comment type="similarity">
    <text evidence="2 12">Belongs to the acid sphingomyelinase family.</text>
</comment>
<feature type="binding site" evidence="13">
    <location>
        <position position="311"/>
    </location>
    <ligand>
        <name>Zn(2+)</name>
        <dbReference type="ChEBI" id="CHEBI:29105"/>
        <label>2</label>
    </ligand>
</feature>
<evidence type="ECO:0000259" key="16">
    <source>
        <dbReference type="PROSITE" id="PS50015"/>
    </source>
</evidence>
<keyword evidence="3" id="KW-0964">Secreted</keyword>
<keyword evidence="8 14" id="KW-1015">Disulfide bond</keyword>
<keyword evidence="10 12" id="KW-0326">Glycosidase</keyword>
<sequence length="663" mass="75502">MRVFCIFAIVGALTVTASGVTTILRQLALSKFMIERPVHTIKSSRERQNKSKRSLISGGIKQRTDPSGYPAESDIRKISVDARLRKRVQEHRRRLYEAKSNLSATSKSVMVGFSALPTPANPFYCAGCKAAVEILRYHIRTGREDNIYSLVETTCTVFNIQSSNVCAGIARLFGPELVPILNSTVSAPVLCSFLLSQECTKIVLPSWQVPLPPKTSETRHVEQPPPGKVPMLKVLHITDTHYDPMYSEGAKVNCPEPLCCRVQNGPAVNGEKGAGKWGDWNCDIPERTLDSMLEHAAKKNSDIDYIIWTGDIPAHDIWQQSKMSNLELLDKAVAKIKKFFPRVPVYAAVGNHEAAPTDIFPPPGATRSVSWLYEELDKQWRNWLPSDTSETVQLGGFYTALIRPGFRMVSLNTNYCYHRNWYAQTRPYRQLVPGTLNNLLHIKISCTVLCAPTDDSPLLDLFKWLMLNSTDPVDQLHWLVDVLKKAEDNKEKVHIIAHIAPGQSDCLPTWRDNFYRIASRFRNVITNYFYGHSHKDEFELYFDEENPNEAVGVGFLGPSVTTYVNLNPGYRVYYIDGDRENSTRAVLDYENWVLDLERSNRVKEPKWGRSYKARSEYGMKTLSPKEWNNLYENMKTSDYLFQLYYRFFLFISNAGYANGITEM</sequence>
<evidence type="ECO:0000256" key="6">
    <source>
        <dbReference type="ARBA" id="ARBA00022801"/>
    </source>
</evidence>
<dbReference type="Gene3D" id="3.60.21.10">
    <property type="match status" value="1"/>
</dbReference>
<feature type="disulfide bond" evidence="14">
    <location>
        <begin position="260"/>
        <end position="282"/>
    </location>
</feature>
<comment type="caution">
    <text evidence="17">The sequence shown here is derived from an EMBL/GenBank/DDBJ whole genome shotgun (WGS) entry which is preliminary data.</text>
</comment>
<feature type="disulfide bond" evidence="14">
    <location>
        <begin position="416"/>
        <end position="506"/>
    </location>
</feature>
<dbReference type="GO" id="GO:0061750">
    <property type="term" value="F:acid sphingomyelin phosphodiesterase activity"/>
    <property type="evidence" value="ECO:0007669"/>
    <property type="project" value="TreeGrafter"/>
</dbReference>
<dbReference type="AlphaFoldDB" id="A0AAN8NKU6"/>
<keyword evidence="7 13" id="KW-0862">Zinc</keyword>
<dbReference type="GO" id="GO:0046872">
    <property type="term" value="F:metal ion binding"/>
    <property type="evidence" value="ECO:0007669"/>
    <property type="project" value="UniProtKB-KW"/>
</dbReference>
<dbReference type="GO" id="GO:0006685">
    <property type="term" value="P:sphingomyelin catabolic process"/>
    <property type="evidence" value="ECO:0007669"/>
    <property type="project" value="UniProtKB-UniRule"/>
</dbReference>
<dbReference type="Pfam" id="PF00149">
    <property type="entry name" value="Metallophos"/>
    <property type="match status" value="1"/>
</dbReference>
<evidence type="ECO:0000256" key="4">
    <source>
        <dbReference type="ARBA" id="ARBA00022723"/>
    </source>
</evidence>
<feature type="disulfide bond" evidence="14">
    <location>
        <begin position="125"/>
        <end position="199"/>
    </location>
</feature>
<dbReference type="EMBL" id="JAWJWE010000040">
    <property type="protein sequence ID" value="KAK6619759.1"/>
    <property type="molecule type" value="Genomic_DNA"/>
</dbReference>
<keyword evidence="9" id="KW-0325">Glycoprotein</keyword>
<evidence type="ECO:0000313" key="17">
    <source>
        <dbReference type="EMBL" id="KAK6619759.1"/>
    </source>
</evidence>
<dbReference type="Proteomes" id="UP001372834">
    <property type="component" value="Unassembled WGS sequence"/>
</dbReference>
<dbReference type="GO" id="GO:0005764">
    <property type="term" value="C:lysosome"/>
    <property type="evidence" value="ECO:0007669"/>
    <property type="project" value="TreeGrafter"/>
</dbReference>
<comment type="cofactor">
    <cofactor evidence="13">
        <name>Zn(2+)</name>
        <dbReference type="ChEBI" id="CHEBI:29105"/>
    </cofactor>
    <text evidence="13">Binds 2 Zn(2+) ions per subunit.</text>
</comment>
<dbReference type="PIRSF" id="PIRSF000948">
    <property type="entry name" value="Sphingomy_PDE"/>
    <property type="match status" value="1"/>
</dbReference>
<evidence type="ECO:0000256" key="7">
    <source>
        <dbReference type="ARBA" id="ARBA00022833"/>
    </source>
</evidence>
<evidence type="ECO:0000256" key="9">
    <source>
        <dbReference type="ARBA" id="ARBA00023180"/>
    </source>
</evidence>
<feature type="domain" description="Saposin B-type" evidence="16">
    <location>
        <begin position="121"/>
        <end position="203"/>
    </location>
</feature>
<evidence type="ECO:0000256" key="8">
    <source>
        <dbReference type="ARBA" id="ARBA00023157"/>
    </source>
</evidence>
<protein>
    <recommendedName>
        <fullName evidence="12">Sphingomyelin phosphodiesterase</fullName>
        <ecNumber evidence="12">3.1.4.12</ecNumber>
    </recommendedName>
</protein>
<evidence type="ECO:0000256" key="1">
    <source>
        <dbReference type="ARBA" id="ARBA00004613"/>
    </source>
</evidence>
<evidence type="ECO:0000256" key="3">
    <source>
        <dbReference type="ARBA" id="ARBA00022525"/>
    </source>
</evidence>
<evidence type="ECO:0000256" key="10">
    <source>
        <dbReference type="ARBA" id="ARBA00023295"/>
    </source>
</evidence>
<dbReference type="EC" id="3.1.4.12" evidence="12"/>
<evidence type="ECO:0000256" key="5">
    <source>
        <dbReference type="ARBA" id="ARBA00022729"/>
    </source>
</evidence>
<dbReference type="InterPro" id="IPR011001">
    <property type="entry name" value="Saposin-like"/>
</dbReference>
<dbReference type="CDD" id="cd00842">
    <property type="entry name" value="MPP_ASMase"/>
    <property type="match status" value="1"/>
</dbReference>
<feature type="binding site" evidence="13">
    <location>
        <position position="534"/>
    </location>
    <ligand>
        <name>Zn(2+)</name>
        <dbReference type="ChEBI" id="CHEBI:29105"/>
        <label>1</label>
    </ligand>
</feature>